<keyword evidence="3" id="KW-0175">Coiled coil</keyword>
<dbReference type="InterPro" id="IPR011444">
    <property type="entry name" value="DUF1549"/>
</dbReference>
<dbReference type="Pfam" id="PF07635">
    <property type="entry name" value="PSCyt1"/>
    <property type="match status" value="1"/>
</dbReference>
<dbReference type="SUPFAM" id="SSF49899">
    <property type="entry name" value="Concanavalin A-like lectins/glucanases"/>
    <property type="match status" value="1"/>
</dbReference>
<sequence>MIEFRTITYSSTRIQIRIEPLILNCLPPSNAIPLASLPMPFLYRFLISNLTTLLIATVIASSNLEVQKAQGQDEKNPPKLPAHLQTSKKLQFNSDIRPILSDRCFHCHGPDSATRAAGLRLDQRVEAVRAKAIQLDQLDQSELLVRISSDDPDLVMPPPSLKKPLSTTQKATLKQWVLEGAEYQPHWSFIPIPKTISIPAETQSKFLEKQPIDQFVEARLAEVGWQPSPPASRLTWLRRVTLDLTGLPPSTAEIEQFLSLADSPETRRVAVDRLFTTPAYAERMTNDWLDLARYADTFGYQADREMHVWPWRDWVIRAFSKNLSYRDFLKWQVAGDLLPEATQDQKLATAFNRLHRQTNEGGSVEEEFRIEYVSDRVRTIGTAALGLTMECCRCHDHKYDPISQKEFYALSAFFANIDEHGLYSHFTETAPTPAMPLYADGQQAQHEKLLQEIQQAATALKDIESRLLVQREQSQVNAEEELTPLQPVEPVAQFDFEGISPGGTNKLVDSRKTASGQDRGQAIEFSGDDEYKLKEVGNFARTSPFSLSMWLKPTEHKPRMVVAHCSQAAEDSAFRGYAFTLDEGRPTFALIHFWPGNAIRVQAPNVLPLGQWSHVAITYDGSSKASGVQIYLDGQPLSLVVERDKLTRDIRHRSEWGDSAAGSLSLSLGARFRDIGFAQGQLDDLKVFEVELSQAEVAQLAESTVENLSLAKNSSRPLHWLRAQPEWKEAFSKLASARVAEDNFITRVKQIMVMEELPGMRPTHLLKRGEYLQPAEVVQPDVPQAIGSLKAEWPRNRLGLANWLVDDANPLTARVAVNRLWQVAFGRGLVATPEDYGSQGALPSHPELLDWLARDFMDHGWDLQHTLRQIVLSDAYARSATPVDVAYYLADPENRLLARGPRFRLSSEMLRDQALAVSGLLITKVGGASVYPYQPAGLWEEAGTGKSYPKVGGEHLYRRSMYTFWRRILPPPSMSTFDAPSRESCIAKRERTSTPLQALVLMNDPQFIEAARVYAENLSLAHAAPADRVKVAYTSLLTREPSSRELELLLAFYEQQVAIYQSQPETAAELLKIGEKPASGKVSPAQHAALTQVILLLFSHDDGVSR</sequence>
<keyword evidence="2" id="KW-1015">Disulfide bond</keyword>
<dbReference type="EMBL" id="CP036299">
    <property type="protein sequence ID" value="QDV29264.1"/>
    <property type="molecule type" value="Genomic_DNA"/>
</dbReference>
<reference evidence="5 6" key="1">
    <citation type="submission" date="2019-02" db="EMBL/GenBank/DDBJ databases">
        <title>Deep-cultivation of Planctomycetes and their phenomic and genomic characterization uncovers novel biology.</title>
        <authorList>
            <person name="Wiegand S."/>
            <person name="Jogler M."/>
            <person name="Boedeker C."/>
            <person name="Pinto D."/>
            <person name="Vollmers J."/>
            <person name="Rivas-Marin E."/>
            <person name="Kohn T."/>
            <person name="Peeters S.H."/>
            <person name="Heuer A."/>
            <person name="Rast P."/>
            <person name="Oberbeckmann S."/>
            <person name="Bunk B."/>
            <person name="Jeske O."/>
            <person name="Meyerdierks A."/>
            <person name="Storesund J.E."/>
            <person name="Kallscheuer N."/>
            <person name="Luecker S."/>
            <person name="Lage O.M."/>
            <person name="Pohl T."/>
            <person name="Merkel B.J."/>
            <person name="Hornburger P."/>
            <person name="Mueller R.-W."/>
            <person name="Bruemmer F."/>
            <person name="Labrenz M."/>
            <person name="Spormann A.M."/>
            <person name="Op den Camp H."/>
            <person name="Overmann J."/>
            <person name="Amann R."/>
            <person name="Jetten M.S.M."/>
            <person name="Mascher T."/>
            <person name="Medema M.H."/>
            <person name="Devos D.P."/>
            <person name="Kaster A.-K."/>
            <person name="Ovreas L."/>
            <person name="Rohde M."/>
            <person name="Galperin M.Y."/>
            <person name="Jogler C."/>
        </authorList>
    </citation>
    <scope>NUCLEOTIDE SEQUENCE [LARGE SCALE GENOMIC DNA]</scope>
    <source>
        <strain evidence="5 6">Spb1</strain>
    </source>
</reference>
<evidence type="ECO:0000313" key="5">
    <source>
        <dbReference type="EMBL" id="QDV29264.1"/>
    </source>
</evidence>
<keyword evidence="6" id="KW-1185">Reference proteome</keyword>
<evidence type="ECO:0000256" key="2">
    <source>
        <dbReference type="ARBA" id="ARBA00023157"/>
    </source>
</evidence>
<dbReference type="InterPro" id="IPR022655">
    <property type="entry name" value="DUF1553"/>
</dbReference>
<evidence type="ECO:0000313" key="6">
    <source>
        <dbReference type="Proteomes" id="UP000315349"/>
    </source>
</evidence>
<dbReference type="SMART" id="SM00560">
    <property type="entry name" value="LamGL"/>
    <property type="match status" value="1"/>
</dbReference>
<name>A0A518GL41_9PLAN</name>
<dbReference type="PANTHER" id="PTHR35889:SF3">
    <property type="entry name" value="F-BOX DOMAIN-CONTAINING PROTEIN"/>
    <property type="match status" value="1"/>
</dbReference>
<dbReference type="AlphaFoldDB" id="A0A518GL41"/>
<dbReference type="Pfam" id="PF07587">
    <property type="entry name" value="PSD1"/>
    <property type="match status" value="1"/>
</dbReference>
<keyword evidence="1" id="KW-0732">Signal</keyword>
<dbReference type="InterPro" id="IPR013320">
    <property type="entry name" value="ConA-like_dom_sf"/>
</dbReference>
<feature type="domain" description="LamG-like jellyroll fold" evidence="4">
    <location>
        <begin position="543"/>
        <end position="695"/>
    </location>
</feature>
<gene>
    <name evidence="5" type="ORF">Spb1_11440</name>
</gene>
<dbReference type="PANTHER" id="PTHR35889">
    <property type="entry name" value="CYCLOINULO-OLIGOSACCHARIDE FRUCTANOTRANSFERASE-RELATED"/>
    <property type="match status" value="1"/>
</dbReference>
<feature type="coiled-coil region" evidence="3">
    <location>
        <begin position="439"/>
        <end position="466"/>
    </location>
</feature>
<dbReference type="Pfam" id="PF07583">
    <property type="entry name" value="PSCyt2"/>
    <property type="match status" value="1"/>
</dbReference>
<proteinExistence type="predicted"/>
<dbReference type="Proteomes" id="UP000315349">
    <property type="component" value="Chromosome"/>
</dbReference>
<dbReference type="InterPro" id="IPR006558">
    <property type="entry name" value="LamG-like"/>
</dbReference>
<dbReference type="Gene3D" id="2.60.120.200">
    <property type="match status" value="1"/>
</dbReference>
<dbReference type="InterPro" id="IPR011429">
    <property type="entry name" value="Cyt_c_Planctomycete-type"/>
</dbReference>
<dbReference type="KEGG" id="peh:Spb1_11440"/>
<organism evidence="5 6">
    <name type="scientific">Planctopirus ephydatiae</name>
    <dbReference type="NCBI Taxonomy" id="2528019"/>
    <lineage>
        <taxon>Bacteria</taxon>
        <taxon>Pseudomonadati</taxon>
        <taxon>Planctomycetota</taxon>
        <taxon>Planctomycetia</taxon>
        <taxon>Planctomycetales</taxon>
        <taxon>Planctomycetaceae</taxon>
        <taxon>Planctopirus</taxon>
    </lineage>
</organism>
<evidence type="ECO:0000259" key="4">
    <source>
        <dbReference type="SMART" id="SM00560"/>
    </source>
</evidence>
<protein>
    <submittedName>
        <fullName evidence="5">Planctomycete cytochrome C</fullName>
    </submittedName>
</protein>
<dbReference type="Pfam" id="PF13385">
    <property type="entry name" value="Laminin_G_3"/>
    <property type="match status" value="1"/>
</dbReference>
<evidence type="ECO:0000256" key="1">
    <source>
        <dbReference type="ARBA" id="ARBA00022729"/>
    </source>
</evidence>
<accession>A0A518GL41</accession>
<evidence type="ECO:0000256" key="3">
    <source>
        <dbReference type="SAM" id="Coils"/>
    </source>
</evidence>